<dbReference type="Proteomes" id="UP000027730">
    <property type="component" value="Unassembled WGS sequence"/>
</dbReference>
<evidence type="ECO:0000313" key="3">
    <source>
        <dbReference type="Proteomes" id="UP000027730"/>
    </source>
</evidence>
<dbReference type="OrthoDB" id="3890196at2759"/>
<dbReference type="AlphaFoldDB" id="A0A074WAL7"/>
<evidence type="ECO:0000313" key="2">
    <source>
        <dbReference type="EMBL" id="KEQ69998.1"/>
    </source>
</evidence>
<proteinExistence type="predicted"/>
<dbReference type="EMBL" id="KL584719">
    <property type="protein sequence ID" value="KEQ69998.1"/>
    <property type="molecule type" value="Genomic_DNA"/>
</dbReference>
<feature type="compositionally biased region" description="Basic and acidic residues" evidence="1">
    <location>
        <begin position="261"/>
        <end position="272"/>
    </location>
</feature>
<name>A0A074WAL7_9PEZI</name>
<gene>
    <name evidence="2" type="ORF">M436DRAFT_85045</name>
</gene>
<organism evidence="2 3">
    <name type="scientific">Aureobasidium namibiae CBS 147.97</name>
    <dbReference type="NCBI Taxonomy" id="1043004"/>
    <lineage>
        <taxon>Eukaryota</taxon>
        <taxon>Fungi</taxon>
        <taxon>Dikarya</taxon>
        <taxon>Ascomycota</taxon>
        <taxon>Pezizomycotina</taxon>
        <taxon>Dothideomycetes</taxon>
        <taxon>Dothideomycetidae</taxon>
        <taxon>Dothideales</taxon>
        <taxon>Saccotheciaceae</taxon>
        <taxon>Aureobasidium</taxon>
    </lineage>
</organism>
<accession>A0A074WAL7</accession>
<reference evidence="2 3" key="1">
    <citation type="journal article" date="2014" name="BMC Genomics">
        <title>Genome sequencing of four Aureobasidium pullulans varieties: biotechnological potential, stress tolerance, and description of new species.</title>
        <authorList>
            <person name="Gostin Ar C."/>
            <person name="Ohm R.A."/>
            <person name="Kogej T."/>
            <person name="Sonjak S."/>
            <person name="Turk M."/>
            <person name="Zajc J."/>
            <person name="Zalar P."/>
            <person name="Grube M."/>
            <person name="Sun H."/>
            <person name="Han J."/>
            <person name="Sharma A."/>
            <person name="Chiniquy J."/>
            <person name="Ngan C.Y."/>
            <person name="Lipzen A."/>
            <person name="Barry K."/>
            <person name="Grigoriev I.V."/>
            <person name="Gunde-Cimerman N."/>
        </authorList>
    </citation>
    <scope>NUCLEOTIDE SEQUENCE [LARGE SCALE GENOMIC DNA]</scope>
    <source>
        <strain evidence="2 3">CBS 147.97</strain>
    </source>
</reference>
<dbReference type="HOGENOM" id="CLU_752243_0_0_1"/>
<feature type="region of interest" description="Disordered" evidence="1">
    <location>
        <begin position="222"/>
        <end position="291"/>
    </location>
</feature>
<feature type="compositionally biased region" description="Basic residues" evidence="1">
    <location>
        <begin position="249"/>
        <end position="260"/>
    </location>
</feature>
<evidence type="ECO:0000256" key="1">
    <source>
        <dbReference type="SAM" id="MobiDB-lite"/>
    </source>
</evidence>
<sequence length="368" mass="41625">MALPGVEGFKNVYEILEAGSVRDEDAKTKLRRAARRIRLVLMCADSGTLNGEDRAALIAILGLLVTDWDQAEDLRLEAAQEYLHVRAKAGICCDVAVGRVENKIRHYLLDELTDKQKRYMTAGRPLKSIQVRNERQAKENLQQLGLGFRFPLLKMFPDRAFTHPVSKQVLEDRASELRYNGFVEYENSHLLNFLFDGHVEALTKHHKMETFNHFDLDLDGHPKTSFPKPDSPVIPPDSKPLSSVEVEKKRTKNKKRNQRKRAAEKIKKKEGEAAASIPEVESEASTGSQVELESRMALVKISPSSTAHSTENSTRPKVKFVPKPEDMKWVNHPCLSGEGCTEFFTQLHEAMLRVPTANLEKRIFGSQV</sequence>
<dbReference type="GeneID" id="25417472"/>
<feature type="compositionally biased region" description="Pro residues" evidence="1">
    <location>
        <begin position="229"/>
        <end position="238"/>
    </location>
</feature>
<dbReference type="RefSeq" id="XP_013424219.1">
    <property type="nucleotide sequence ID" value="XM_013568765.1"/>
</dbReference>
<keyword evidence="3" id="KW-1185">Reference proteome</keyword>
<protein>
    <submittedName>
        <fullName evidence="2">Uncharacterized protein</fullName>
    </submittedName>
</protein>